<name>A0A1M7R147_9BURK</name>
<gene>
    <name evidence="2" type="ORF">SAMN05192549_10994</name>
</gene>
<proteinExistence type="predicted"/>
<sequence length="110" mass="13048">MKFPRNEREEAEGQVMKIYKESSPALETLFEWAYVNHVAWSLVIVFMGLIFWLCVALVNAENQRNALMTKQCVDQVFKTELDKKCLRSVQSREHWWQHLTYAMSHISPEK</sequence>
<dbReference type="OrthoDB" id="8707964at2"/>
<dbReference type="RefSeq" id="WP_072787169.1">
    <property type="nucleotide sequence ID" value="NZ_FRCX01000009.1"/>
</dbReference>
<accession>A0A1M7R147</accession>
<keyword evidence="1" id="KW-0812">Transmembrane</keyword>
<keyword evidence="3" id="KW-1185">Reference proteome</keyword>
<dbReference type="Proteomes" id="UP000184339">
    <property type="component" value="Unassembled WGS sequence"/>
</dbReference>
<dbReference type="EMBL" id="FRCX01000009">
    <property type="protein sequence ID" value="SHN38289.1"/>
    <property type="molecule type" value="Genomic_DNA"/>
</dbReference>
<evidence type="ECO:0000256" key="1">
    <source>
        <dbReference type="SAM" id="Phobius"/>
    </source>
</evidence>
<dbReference type="STRING" id="551987.SAMN05192549_10994"/>
<dbReference type="AlphaFoldDB" id="A0A1M7R147"/>
<protein>
    <submittedName>
        <fullName evidence="2">Uncharacterized protein</fullName>
    </submittedName>
</protein>
<keyword evidence="1" id="KW-0472">Membrane</keyword>
<feature type="transmembrane region" description="Helical" evidence="1">
    <location>
        <begin position="38"/>
        <end position="60"/>
    </location>
</feature>
<keyword evidence="1" id="KW-1133">Transmembrane helix</keyword>
<evidence type="ECO:0000313" key="3">
    <source>
        <dbReference type="Proteomes" id="UP000184339"/>
    </source>
</evidence>
<reference evidence="3" key="1">
    <citation type="submission" date="2016-11" db="EMBL/GenBank/DDBJ databases">
        <authorList>
            <person name="Varghese N."/>
            <person name="Submissions S."/>
        </authorList>
    </citation>
    <scope>NUCLEOTIDE SEQUENCE [LARGE SCALE GENOMIC DNA]</scope>
    <source>
        <strain evidence="3">Sac-22</strain>
    </source>
</reference>
<organism evidence="2 3">
    <name type="scientific">Duganella sacchari</name>
    <dbReference type="NCBI Taxonomy" id="551987"/>
    <lineage>
        <taxon>Bacteria</taxon>
        <taxon>Pseudomonadati</taxon>
        <taxon>Pseudomonadota</taxon>
        <taxon>Betaproteobacteria</taxon>
        <taxon>Burkholderiales</taxon>
        <taxon>Oxalobacteraceae</taxon>
        <taxon>Telluria group</taxon>
        <taxon>Duganella</taxon>
    </lineage>
</organism>
<evidence type="ECO:0000313" key="2">
    <source>
        <dbReference type="EMBL" id="SHN38289.1"/>
    </source>
</evidence>